<feature type="signal peptide" evidence="1">
    <location>
        <begin position="1"/>
        <end position="27"/>
    </location>
</feature>
<dbReference type="OrthoDB" id="1244848at2"/>
<evidence type="ECO:0008006" key="4">
    <source>
        <dbReference type="Google" id="ProtNLM"/>
    </source>
</evidence>
<protein>
    <recommendedName>
        <fullName evidence="4">Lipoprotein</fullName>
    </recommendedName>
</protein>
<accession>A0A2S8ADX8</accession>
<sequence>MLQNKIKQKIKIIVYFFILLNFNSCQSQEKNIALGITYNNITNFSDVIYDDYSGVGITQIKSESISSFLNTKSRYFILWNEENISNTNNISFTELALINSKDDIKSGKEKIRYLFIERKKGKNKELIDTLKIPKGFDYSQFNYKSGNVDKTGIAIGKYSNSTKKESFELYELYGISNVGKITRLPLSTIIYDCPPPTYYLREYEPEEYTYKTKQEYNKNKIISSKWFGIYHVISKESKDWREDKSITLSISKDSIIYEIAGYQIYQKYLLTGKEVDNKLLLSYSKYLDSSESAILEKTKDFGNIYFDGKKYLWESPYLDFYYDNKQYILNKMQ</sequence>
<gene>
    <name evidence="2" type="ORF">C4S77_05720</name>
</gene>
<dbReference type="AlphaFoldDB" id="A0A2S8ADX8"/>
<evidence type="ECO:0000313" key="2">
    <source>
        <dbReference type="EMBL" id="PQL93156.1"/>
    </source>
</evidence>
<name>A0A2S8ADX8_9FLAO</name>
<dbReference type="RefSeq" id="WP_105246724.1">
    <property type="nucleotide sequence ID" value="NZ_PSZM01000036.1"/>
</dbReference>
<dbReference type="EMBL" id="PSZM01000036">
    <property type="protein sequence ID" value="PQL93156.1"/>
    <property type="molecule type" value="Genomic_DNA"/>
</dbReference>
<dbReference type="Proteomes" id="UP000238042">
    <property type="component" value="Unassembled WGS sequence"/>
</dbReference>
<keyword evidence="3" id="KW-1185">Reference proteome</keyword>
<organism evidence="2 3">
    <name type="scientific">Apibacter adventoris</name>
    <dbReference type="NCBI Taxonomy" id="1679466"/>
    <lineage>
        <taxon>Bacteria</taxon>
        <taxon>Pseudomonadati</taxon>
        <taxon>Bacteroidota</taxon>
        <taxon>Flavobacteriia</taxon>
        <taxon>Flavobacteriales</taxon>
        <taxon>Weeksellaceae</taxon>
        <taxon>Apibacter</taxon>
    </lineage>
</organism>
<keyword evidence="1" id="KW-0732">Signal</keyword>
<feature type="chain" id="PRO_5015664821" description="Lipoprotein" evidence="1">
    <location>
        <begin position="28"/>
        <end position="333"/>
    </location>
</feature>
<comment type="caution">
    <text evidence="2">The sequence shown here is derived from an EMBL/GenBank/DDBJ whole genome shotgun (WGS) entry which is preliminary data.</text>
</comment>
<reference evidence="2 3" key="1">
    <citation type="submission" date="2018-02" db="EMBL/GenBank/DDBJ databases">
        <title>Genome sequences of Apibacter spp., gut symbionts of Asian honey bees.</title>
        <authorList>
            <person name="Kwong W.K."/>
            <person name="Steele M.I."/>
            <person name="Moran N.A."/>
        </authorList>
    </citation>
    <scope>NUCLEOTIDE SEQUENCE [LARGE SCALE GENOMIC DNA]</scope>
    <source>
        <strain evidence="3">wkB301</strain>
    </source>
</reference>
<evidence type="ECO:0000313" key="3">
    <source>
        <dbReference type="Proteomes" id="UP000238042"/>
    </source>
</evidence>
<evidence type="ECO:0000256" key="1">
    <source>
        <dbReference type="SAM" id="SignalP"/>
    </source>
</evidence>
<proteinExistence type="predicted"/>